<keyword evidence="5 6" id="KW-0233">DNA recombination</keyword>
<evidence type="ECO:0000256" key="1">
    <source>
        <dbReference type="ARBA" id="ARBA00002190"/>
    </source>
</evidence>
<protein>
    <recommendedName>
        <fullName evidence="6">Mutator family transposase</fullName>
    </recommendedName>
</protein>
<accession>A0A0W0V2K6</accession>
<evidence type="ECO:0000256" key="3">
    <source>
        <dbReference type="ARBA" id="ARBA00022578"/>
    </source>
</evidence>
<keyword evidence="6" id="KW-0814">Transposable element</keyword>
<evidence type="ECO:0000256" key="6">
    <source>
        <dbReference type="RuleBase" id="RU365089"/>
    </source>
</evidence>
<keyword evidence="4 6" id="KW-0238">DNA-binding</keyword>
<comment type="function">
    <text evidence="1 6">Required for the transposition of the insertion element.</text>
</comment>
<evidence type="ECO:0000313" key="7">
    <source>
        <dbReference type="EMBL" id="KTD14318.1"/>
    </source>
</evidence>
<evidence type="ECO:0000313" key="8">
    <source>
        <dbReference type="Proteomes" id="UP000054761"/>
    </source>
</evidence>
<dbReference type="OrthoDB" id="9793302at2"/>
<dbReference type="Proteomes" id="UP000054761">
    <property type="component" value="Unassembled WGS sequence"/>
</dbReference>
<organism evidence="7 8">
    <name type="scientific">Legionella israelensis</name>
    <dbReference type="NCBI Taxonomy" id="454"/>
    <lineage>
        <taxon>Bacteria</taxon>
        <taxon>Pseudomonadati</taxon>
        <taxon>Pseudomonadota</taxon>
        <taxon>Gammaproteobacteria</taxon>
        <taxon>Legionellales</taxon>
        <taxon>Legionellaceae</taxon>
        <taxon>Legionella</taxon>
    </lineage>
</organism>
<gene>
    <name evidence="7" type="ORF">Lisr_2546</name>
</gene>
<proteinExistence type="inferred from homology"/>
<dbReference type="GO" id="GO:0006313">
    <property type="term" value="P:DNA transposition"/>
    <property type="evidence" value="ECO:0007669"/>
    <property type="project" value="UniProtKB-UniRule"/>
</dbReference>
<dbReference type="PATRIC" id="fig|454.4.peg.2786"/>
<dbReference type="PANTHER" id="PTHR33217:SF5">
    <property type="entry name" value="MUTATOR FAMILY TRANSPOSASE"/>
    <property type="match status" value="1"/>
</dbReference>
<dbReference type="InterPro" id="IPR001207">
    <property type="entry name" value="Transposase_mutator"/>
</dbReference>
<dbReference type="GO" id="GO:0004803">
    <property type="term" value="F:transposase activity"/>
    <property type="evidence" value="ECO:0007669"/>
    <property type="project" value="UniProtKB-UniRule"/>
</dbReference>
<dbReference type="EMBL" id="LNYH01000149">
    <property type="protein sequence ID" value="KTD14318.1"/>
    <property type="molecule type" value="Genomic_DNA"/>
</dbReference>
<dbReference type="Pfam" id="PF00872">
    <property type="entry name" value="Transposase_mut"/>
    <property type="match status" value="1"/>
</dbReference>
<dbReference type="STRING" id="454.Lisr_2546"/>
<dbReference type="AlphaFoldDB" id="A0A0W0V2K6"/>
<evidence type="ECO:0000256" key="2">
    <source>
        <dbReference type="ARBA" id="ARBA00010961"/>
    </source>
</evidence>
<dbReference type="GO" id="GO:0003677">
    <property type="term" value="F:DNA binding"/>
    <property type="evidence" value="ECO:0007669"/>
    <property type="project" value="UniProtKB-UniRule"/>
</dbReference>
<sequence length="126" mass="14713">MPKYLSDVVQLITVEAAFNAELDEHLGYEKHEKSSTSNCRNGYSKKILRTEESQFELNTPRDRESSFELQLVKKHQTRLTTMDSKILSLYAKGMTNLYIFRDRTKFSYNRLQIIFIDIIGDDHGSN</sequence>
<reference evidence="7 8" key="1">
    <citation type="submission" date="2015-11" db="EMBL/GenBank/DDBJ databases">
        <title>Genomic analysis of 38 Legionella species identifies large and diverse effector repertoires.</title>
        <authorList>
            <person name="Burstein D."/>
            <person name="Amaro F."/>
            <person name="Zusman T."/>
            <person name="Lifshitz Z."/>
            <person name="Cohen O."/>
            <person name="Gilbert J.A."/>
            <person name="Pupko T."/>
            <person name="Shuman H.A."/>
            <person name="Segal G."/>
        </authorList>
    </citation>
    <scope>NUCLEOTIDE SEQUENCE [LARGE SCALE GENOMIC DNA]</scope>
    <source>
        <strain evidence="7 8">Bercovier 4</strain>
    </source>
</reference>
<comment type="similarity">
    <text evidence="2 6">Belongs to the transposase mutator family.</text>
</comment>
<evidence type="ECO:0000256" key="4">
    <source>
        <dbReference type="ARBA" id="ARBA00023125"/>
    </source>
</evidence>
<keyword evidence="8" id="KW-1185">Reference proteome</keyword>
<evidence type="ECO:0000256" key="5">
    <source>
        <dbReference type="ARBA" id="ARBA00023172"/>
    </source>
</evidence>
<keyword evidence="3 6" id="KW-0815">Transposition</keyword>
<name>A0A0W0V2K6_9GAMM</name>
<dbReference type="PANTHER" id="PTHR33217">
    <property type="entry name" value="TRANSPOSASE FOR INSERTION SEQUENCE ELEMENT IS1081"/>
    <property type="match status" value="1"/>
</dbReference>
<comment type="caution">
    <text evidence="7">The sequence shown here is derived from an EMBL/GenBank/DDBJ whole genome shotgun (WGS) entry which is preliminary data.</text>
</comment>